<proteinExistence type="predicted"/>
<sequence length="39" mass="4971">MDTQALDMHKVQLQWVNSTFFTFYFLFLKFFNLLFLYRR</sequence>
<keyword evidence="1" id="KW-0812">Transmembrane</keyword>
<dbReference type="EMBL" id="GGEC01083852">
    <property type="protein sequence ID" value="MBX64336.1"/>
    <property type="molecule type" value="Transcribed_RNA"/>
</dbReference>
<organism evidence="2">
    <name type="scientific">Rhizophora mucronata</name>
    <name type="common">Asiatic mangrove</name>
    <dbReference type="NCBI Taxonomy" id="61149"/>
    <lineage>
        <taxon>Eukaryota</taxon>
        <taxon>Viridiplantae</taxon>
        <taxon>Streptophyta</taxon>
        <taxon>Embryophyta</taxon>
        <taxon>Tracheophyta</taxon>
        <taxon>Spermatophyta</taxon>
        <taxon>Magnoliopsida</taxon>
        <taxon>eudicotyledons</taxon>
        <taxon>Gunneridae</taxon>
        <taxon>Pentapetalae</taxon>
        <taxon>rosids</taxon>
        <taxon>fabids</taxon>
        <taxon>Malpighiales</taxon>
        <taxon>Rhizophoraceae</taxon>
        <taxon>Rhizophora</taxon>
    </lineage>
</organism>
<protein>
    <submittedName>
        <fullName evidence="2">Uncharacterized protein</fullName>
    </submittedName>
</protein>
<evidence type="ECO:0000313" key="2">
    <source>
        <dbReference type="EMBL" id="MBX64336.1"/>
    </source>
</evidence>
<keyword evidence="1" id="KW-0472">Membrane</keyword>
<accession>A0A2P2QBG8</accession>
<reference evidence="2" key="1">
    <citation type="submission" date="2018-02" db="EMBL/GenBank/DDBJ databases">
        <title>Rhizophora mucronata_Transcriptome.</title>
        <authorList>
            <person name="Meera S.P."/>
            <person name="Sreeshan A."/>
            <person name="Augustine A."/>
        </authorList>
    </citation>
    <scope>NUCLEOTIDE SEQUENCE</scope>
    <source>
        <tissue evidence="2">Leaf</tissue>
    </source>
</reference>
<evidence type="ECO:0000256" key="1">
    <source>
        <dbReference type="SAM" id="Phobius"/>
    </source>
</evidence>
<keyword evidence="1" id="KW-1133">Transmembrane helix</keyword>
<dbReference type="AlphaFoldDB" id="A0A2P2QBG8"/>
<feature type="transmembrane region" description="Helical" evidence="1">
    <location>
        <begin position="20"/>
        <end position="37"/>
    </location>
</feature>
<name>A0A2P2QBG8_RHIMU</name>